<comment type="caution">
    <text evidence="2">The sequence shown here is derived from an EMBL/GenBank/DDBJ whole genome shotgun (WGS) entry which is preliminary data.</text>
</comment>
<evidence type="ECO:0000259" key="1">
    <source>
        <dbReference type="Pfam" id="PF13936"/>
    </source>
</evidence>
<accession>A0A8E1W7W5</accession>
<evidence type="ECO:0000313" key="3">
    <source>
        <dbReference type="Proteomes" id="UP000550260"/>
    </source>
</evidence>
<dbReference type="Proteomes" id="UP000550260">
    <property type="component" value="Unassembled WGS sequence"/>
</dbReference>
<name>A0A8E1W7W5_9PSEU</name>
<dbReference type="AlphaFoldDB" id="A0A8E1W7W5"/>
<proteinExistence type="predicted"/>
<gene>
    <name evidence="2" type="ORF">H5411_42595</name>
</gene>
<reference evidence="2 3" key="1">
    <citation type="submission" date="2020-08" db="EMBL/GenBank/DDBJ databases">
        <title>Amycolatopsis echigonensis JCM 21831.</title>
        <authorList>
            <person name="Tedsree N."/>
            <person name="Kuncharoen N."/>
            <person name="Likhitwitayawuid K."/>
            <person name="Tanasupawat S."/>
        </authorList>
    </citation>
    <scope>NUCLEOTIDE SEQUENCE [LARGE SCALE GENOMIC DNA]</scope>
    <source>
        <strain evidence="2 3">JCM 21831</strain>
    </source>
</reference>
<dbReference type="InterPro" id="IPR025246">
    <property type="entry name" value="IS30-like_HTH"/>
</dbReference>
<organism evidence="2 3">
    <name type="scientific">Amycolatopsis echigonensis</name>
    <dbReference type="NCBI Taxonomy" id="2576905"/>
    <lineage>
        <taxon>Bacteria</taxon>
        <taxon>Bacillati</taxon>
        <taxon>Actinomycetota</taxon>
        <taxon>Actinomycetes</taxon>
        <taxon>Pseudonocardiales</taxon>
        <taxon>Pseudonocardiaceae</taxon>
        <taxon>Amycolatopsis</taxon>
    </lineage>
</organism>
<dbReference type="EMBL" id="JACJHR010000122">
    <property type="protein sequence ID" value="MBB2505795.1"/>
    <property type="molecule type" value="Genomic_DNA"/>
</dbReference>
<dbReference type="Pfam" id="PF13936">
    <property type="entry name" value="HTH_38"/>
    <property type="match status" value="1"/>
</dbReference>
<protein>
    <submittedName>
        <fullName evidence="2">Helix-turn-helix domain-containing protein</fullName>
    </submittedName>
</protein>
<evidence type="ECO:0000313" key="2">
    <source>
        <dbReference type="EMBL" id="MBB2505795.1"/>
    </source>
</evidence>
<sequence length="58" mass="6139">MGHERASIADLLRADNSIGAVAHSLDRSPATIGRSVCRNHIPESRVCSPEVAHGHGEP</sequence>
<feature type="domain" description="Transposase IS30-like HTH" evidence="1">
    <location>
        <begin position="3"/>
        <end position="39"/>
    </location>
</feature>